<dbReference type="RefSeq" id="XP_013959367.1">
    <property type="nucleotide sequence ID" value="XM_014103892.1"/>
</dbReference>
<comment type="caution">
    <text evidence="3">The sequence shown here is derived from an EMBL/GenBank/DDBJ whole genome shotgun (WGS) entry which is preliminary data.</text>
</comment>
<dbReference type="HOGENOM" id="CLU_574988_0_0_1"/>
<dbReference type="Pfam" id="PF24465">
    <property type="entry name" value="Tri-helical"/>
    <property type="match status" value="1"/>
</dbReference>
<dbReference type="OrthoDB" id="4115389at2759"/>
<feature type="region of interest" description="Disordered" evidence="1">
    <location>
        <begin position="263"/>
        <end position="335"/>
    </location>
</feature>
<dbReference type="GeneID" id="25796286"/>
<proteinExistence type="predicted"/>
<name>G9MI36_HYPVG</name>
<accession>G9MI36</accession>
<evidence type="ECO:0000256" key="1">
    <source>
        <dbReference type="SAM" id="MobiDB-lite"/>
    </source>
</evidence>
<feature type="region of interest" description="Disordered" evidence="1">
    <location>
        <begin position="49"/>
        <end position="129"/>
    </location>
</feature>
<protein>
    <recommendedName>
        <fullName evidence="2">Tri-helical domain-containing protein</fullName>
    </recommendedName>
</protein>
<organism evidence="3 4">
    <name type="scientific">Hypocrea virens (strain Gv29-8 / FGSC 10586)</name>
    <name type="common">Gliocladium virens</name>
    <name type="synonym">Trichoderma virens</name>
    <dbReference type="NCBI Taxonomy" id="413071"/>
    <lineage>
        <taxon>Eukaryota</taxon>
        <taxon>Fungi</taxon>
        <taxon>Dikarya</taxon>
        <taxon>Ascomycota</taxon>
        <taxon>Pezizomycotina</taxon>
        <taxon>Sordariomycetes</taxon>
        <taxon>Hypocreomycetidae</taxon>
        <taxon>Hypocreales</taxon>
        <taxon>Hypocreaceae</taxon>
        <taxon>Trichoderma</taxon>
    </lineage>
</organism>
<dbReference type="STRING" id="413071.G9MI36"/>
<evidence type="ECO:0000259" key="2">
    <source>
        <dbReference type="Pfam" id="PF24465"/>
    </source>
</evidence>
<sequence length="475" mass="52664">MDRPDDNLQLLGRIRNLWEQNMSRPKMTLLLQEEGFQVTQKAVTKLCSTNGLRMHNRTKSRSSQGYGSRSSYSSTTLLGHEAMPPPRAASARSNHSDQPELARGTSSATGTRRNGIKKTAARAGARQPSLYDELSTHSDYLESQQKLDTICQNVAKSKRFEDSKMTQLEVKNTLGLNPEEVWDVRDALSALLRNHGFDNKFNATPTLDEWKNLMLFWGERCPKISNALGVTRLNLDGTNGDEGDTSKIKRALYVLSRDVLKRLRDDRPSRQAKKQPPESNTPDSDQNRLSTESLGHTDALNNTLADGPTNESNESATAPDQPVAASSSAQDTPVGQQQIMPWTQQQIPGLFEGSNVLPDEVTAYQPLHLQADTRIRLQIDPLMIQSVDSPLSEPFLANFVFSPSPALQVSILSGIAMIYQRTMVGLLQAVGKLINMGGLKVRRFLGNFGGRYQEIRTDTALCHYRQGLALGILYA</sequence>
<dbReference type="InParanoid" id="G9MI36"/>
<reference evidence="3 4" key="1">
    <citation type="journal article" date="2011" name="Genome Biol.">
        <title>Comparative genome sequence analysis underscores mycoparasitism as the ancestral life style of Trichoderma.</title>
        <authorList>
            <person name="Kubicek C.P."/>
            <person name="Herrera-Estrella A."/>
            <person name="Seidl-Seiboth V."/>
            <person name="Martinez D.A."/>
            <person name="Druzhinina I.S."/>
            <person name="Thon M."/>
            <person name="Zeilinger S."/>
            <person name="Casas-Flores S."/>
            <person name="Horwitz B.A."/>
            <person name="Mukherjee P.K."/>
            <person name="Mukherjee M."/>
            <person name="Kredics L."/>
            <person name="Alcaraz L.D."/>
            <person name="Aerts A."/>
            <person name="Antal Z."/>
            <person name="Atanasova L."/>
            <person name="Cervantes-Badillo M.G."/>
            <person name="Challacombe J."/>
            <person name="Chertkov O."/>
            <person name="McCluskey K."/>
            <person name="Coulpier F."/>
            <person name="Deshpande N."/>
            <person name="von Doehren H."/>
            <person name="Ebbole D.J."/>
            <person name="Esquivel-Naranjo E.U."/>
            <person name="Fekete E."/>
            <person name="Flipphi M."/>
            <person name="Glaser F."/>
            <person name="Gomez-Rodriguez E.Y."/>
            <person name="Gruber S."/>
            <person name="Han C."/>
            <person name="Henrissat B."/>
            <person name="Hermosa R."/>
            <person name="Hernandez-Onate M."/>
            <person name="Karaffa L."/>
            <person name="Kosti I."/>
            <person name="Le Crom S."/>
            <person name="Lindquist E."/>
            <person name="Lucas S."/>
            <person name="Luebeck M."/>
            <person name="Luebeck P.S."/>
            <person name="Margeot A."/>
            <person name="Metz B."/>
            <person name="Misra M."/>
            <person name="Nevalainen H."/>
            <person name="Omann M."/>
            <person name="Packer N."/>
            <person name="Perrone G."/>
            <person name="Uresti-Rivera E.E."/>
            <person name="Salamov A."/>
            <person name="Schmoll M."/>
            <person name="Seiboth B."/>
            <person name="Shapiro H."/>
            <person name="Sukno S."/>
            <person name="Tamayo-Ramos J.A."/>
            <person name="Tisch D."/>
            <person name="Wiest A."/>
            <person name="Wilkinson H.H."/>
            <person name="Zhang M."/>
            <person name="Coutinho P.M."/>
            <person name="Kenerley C.M."/>
            <person name="Monte E."/>
            <person name="Baker S.E."/>
            <person name="Grigoriev I.V."/>
        </authorList>
    </citation>
    <scope>NUCLEOTIDE SEQUENCE [LARGE SCALE GENOMIC DNA]</scope>
    <source>
        <strain evidence="4">Gv29-8 / FGSC 10586</strain>
    </source>
</reference>
<dbReference type="EMBL" id="ABDF02000003">
    <property type="protein sequence ID" value="EHK25153.1"/>
    <property type="molecule type" value="Genomic_DNA"/>
</dbReference>
<feature type="compositionally biased region" description="Low complexity" evidence="1">
    <location>
        <begin position="61"/>
        <end position="74"/>
    </location>
</feature>
<gene>
    <name evidence="3" type="ORF">TRIVIDRAFT_61867</name>
</gene>
<dbReference type="AlphaFoldDB" id="G9MI36"/>
<feature type="compositionally biased region" description="Polar residues" evidence="1">
    <location>
        <begin position="277"/>
        <end position="335"/>
    </location>
</feature>
<dbReference type="InterPro" id="IPR057940">
    <property type="entry name" value="Tri-helical_dom"/>
</dbReference>
<evidence type="ECO:0000313" key="4">
    <source>
        <dbReference type="Proteomes" id="UP000007115"/>
    </source>
</evidence>
<dbReference type="Proteomes" id="UP000007115">
    <property type="component" value="Unassembled WGS sequence"/>
</dbReference>
<feature type="domain" description="Tri-helical" evidence="2">
    <location>
        <begin position="171"/>
        <end position="266"/>
    </location>
</feature>
<keyword evidence="4" id="KW-1185">Reference proteome</keyword>
<dbReference type="eggNOG" id="ENOG502RI8U">
    <property type="taxonomic scope" value="Eukaryota"/>
</dbReference>
<evidence type="ECO:0000313" key="3">
    <source>
        <dbReference type="EMBL" id="EHK25153.1"/>
    </source>
</evidence>
<dbReference type="VEuPathDB" id="FungiDB:TRIVIDRAFT_61867"/>